<dbReference type="PROSITE" id="PS50095">
    <property type="entry name" value="PLAT"/>
    <property type="match status" value="1"/>
</dbReference>
<keyword evidence="5 12" id="KW-1133">Transmembrane helix</keyword>
<evidence type="ECO:0000256" key="12">
    <source>
        <dbReference type="SAM" id="Phobius"/>
    </source>
</evidence>
<feature type="compositionally biased region" description="Polar residues" evidence="11">
    <location>
        <begin position="1675"/>
        <end position="1687"/>
    </location>
</feature>
<dbReference type="InterPro" id="IPR046791">
    <property type="entry name" value="Polycystin_dom"/>
</dbReference>
<feature type="chain" id="PRO_5036501339" description="Polycystic kidney disease protein 1-like 2" evidence="13">
    <location>
        <begin position="22"/>
        <end position="2756"/>
    </location>
</feature>
<feature type="transmembrane region" description="Helical" evidence="12">
    <location>
        <begin position="1333"/>
        <end position="1354"/>
    </location>
</feature>
<dbReference type="Pfam" id="PF20700">
    <property type="entry name" value="Mutator"/>
    <property type="match status" value="1"/>
</dbReference>
<dbReference type="InterPro" id="IPR057617">
    <property type="entry name" value="PML_C"/>
</dbReference>
<dbReference type="Gene3D" id="2.60.120.200">
    <property type="match status" value="1"/>
</dbReference>
<comment type="similarity">
    <text evidence="2">Belongs to the polycystin family.</text>
</comment>
<evidence type="ECO:0000256" key="10">
    <source>
        <dbReference type="PROSITE-ProRule" id="PRU00122"/>
    </source>
</evidence>
<proteinExistence type="inferred from homology"/>
<evidence type="ECO:0000313" key="18">
    <source>
        <dbReference type="Proteomes" id="UP000005408"/>
    </source>
</evidence>
<feature type="transmembrane region" description="Helical" evidence="12">
    <location>
        <begin position="2637"/>
        <end position="2663"/>
    </location>
</feature>
<dbReference type="InterPro" id="IPR036397">
    <property type="entry name" value="RNaseH_sf"/>
</dbReference>
<dbReference type="InterPro" id="IPR051223">
    <property type="entry name" value="Polycystin"/>
</dbReference>
<name>A0A8W8HNY7_MAGGI</name>
<feature type="signal peptide" evidence="13">
    <location>
        <begin position="1"/>
        <end position="21"/>
    </location>
</feature>
<keyword evidence="6 12" id="KW-0472">Membrane</keyword>
<evidence type="ECO:0000256" key="13">
    <source>
        <dbReference type="SAM" id="SignalP"/>
    </source>
</evidence>
<dbReference type="Pfam" id="PF02010">
    <property type="entry name" value="REJ"/>
    <property type="match status" value="1"/>
</dbReference>
<evidence type="ECO:0000256" key="5">
    <source>
        <dbReference type="ARBA" id="ARBA00022989"/>
    </source>
</evidence>
<feature type="transmembrane region" description="Helical" evidence="12">
    <location>
        <begin position="1123"/>
        <end position="1142"/>
    </location>
</feature>
<evidence type="ECO:0000259" key="14">
    <source>
        <dbReference type="PROSITE" id="PS50025"/>
    </source>
</evidence>
<keyword evidence="18" id="KW-1185">Reference proteome</keyword>
<dbReference type="SUPFAM" id="SSF49723">
    <property type="entry name" value="Lipase/lipooxygenase domain (PLAT/LH2 domain)"/>
    <property type="match status" value="1"/>
</dbReference>
<dbReference type="EnsemblMetazoa" id="G10405.7">
    <property type="protein sequence ID" value="G10405.7:cds"/>
    <property type="gene ID" value="G10405"/>
</dbReference>
<dbReference type="InterPro" id="IPR013320">
    <property type="entry name" value="ConA-like_dom_sf"/>
</dbReference>
<dbReference type="PANTHER" id="PTHR10877">
    <property type="entry name" value="POLYCYSTIN FAMILY MEMBER"/>
    <property type="match status" value="1"/>
</dbReference>
<evidence type="ECO:0000259" key="15">
    <source>
        <dbReference type="PROSITE" id="PS50095"/>
    </source>
</evidence>
<feature type="transmembrane region" description="Helical" evidence="12">
    <location>
        <begin position="2510"/>
        <end position="2529"/>
    </location>
</feature>
<dbReference type="Pfam" id="PF08016">
    <property type="entry name" value="PKD_channel"/>
    <property type="match status" value="1"/>
</dbReference>
<sequence length="2756" mass="308949">MDTRLTFITLHLVFCFPYVFCIDEFGFSGQSPLELKVLSGERSLESFILEMSFKSYTTDGLLIVHRSTSSSDFYTVSVHNMTLAFWLQSSNKLLKTESIHFLNYDEWNNITLVKTNRLISLSLNDCPVIESETQLSGRKEYLIELGEILYLGGHHTPSQLTGLSPTTQEFTGCVRELKFTAQISTWKNVCFWCSFTKSVEYRLSQDTVTVDLLRRGLIKNCDTTRLCQYSLTVNNIQPVVANLCHWAESDISIATNVTSNCSGHLISYDWSLYYLFGSYVTISDGSRYSLPDTTPLNRSVLSLTVGADHSSYLVNGVYGVHLTLVVTSDTDKARLIQQGYFIIGCPDVENAGSDSSCEWLNEILSRDLHLAIRIQRTIHCRNTAPVTTIGHLQKTTEFWNLEEQAKNISAHTKKLTIYHPPLQIQCLSGCGDKVNPGENLTVLSMCRSCVTHSWAVYGCGSLCDTEVKVADRPQNESVFSFHVNNSFVNQQVVYIGTYPTGRNVRAVYNLTLNEPPILGNCSITPQSGRTLLTGFNVSCQGFFDPDSPLTYTLYQIQSTGKKTKLMKSDEAFIPALYLSEGPTENNHTLSLVVVCKDSMGLESLALPLSVTVLPLASGSNIVDVISGNVLGNSSSTGIISDLLAAGQQSAVTQILQTSVLALNTDAATNESNTDRKQQRTEVREAVVAILANSSTSSPDIEMVTSILNTATEVQEELSPQIQEQATVLYEGMTSAFSNKSANVSQSAAEKTAGLLLEGVTMLLDTRTSYGTKILHMGPPNDTLQKEVKSSAERLLGIVDKISDIMMDYITPDAAPSVFTTQKMNLALSKASPSQMGGKKLSLDRGNNSGDFTIPSDGKLSTLLSNTSFTSIQVMLTEKNPYIWDPTSDSLTTPMVSLTLRNDFDQKLNVTGLTNPVDVYISNFNPVIQKSEENFTLSVQDFDSFNATQTTELCRIMTFNSTEGRSTVFTVRPLTFNLTVNVIEVQNRTNMSHLNVRAAGVSLSKFNNFTHIFSSFPTGEVSLAFCIDQTVDNYLELSRQCLTLTSCGLTLETQLYFAVCMYWNVTEDKWSSSGCQVGQQTTPASMHCQCTHLTAFSGSFLVAPNFVDPFADAALFLTFFSNPVVVSCVILIWLIYFTLLTWAKKQDRLDKYRGGVIIAHENNPDHKYAYLVCVITGWWKNAGTTSSVSLSFAGTEGHSGRHCLSESVPGRQCFLSGYEDWFLVTTSHSLGDLRSLSVWHDSSGKSPHWYLSRILIEDLQTQQTWTFLFSDWVAVDRGSVSLKVTLQPCSLEDLKSQTNQQFLFKSSRDLRESHLWLSIASKPSYSSFTRAQRLSCALCLLLMTMLTSLMFHGIPTDDPADQARVSYITISLSDLVIGVQSGLIMFPVNILIIQLFLKAKKKPRGTTPVRVKKKRKKQKKNSVGCIEACEGSETLEEEEEEEREPAKENGLLPWWTVYIAWTLVISLSVVSSYFVMLYGLKYGYQKSVDWLVSFFTAFFQSAFITQPFKVIAISLVFTMILKKPVVVQGGKASTEKMSEQFDSADKPQSRYVPDPLSRRLMNRIRKKLKLEEEIHVTLRDIALYALFVICILFMAHGHRNVSKSLMMRRYMESVFIEPRHPPIYSQASGFSTDILELNNGFCKQNEKYKKVTETLKCRWKRLQEPEDHSYSRTDRSQTSYEDTNEPNVDSVNHQIEVPRPAGCNVIINAENSGYDTSWREGRRVVELGVLADGLAGCKECGLPLQLSHTQGIRDCGLGSFLQVRCRNLWCGHVNVIPTGKRHGRIWDANTKLATGMIHTGIGPAQINGLLTTLNIPAISSKTIQKRQMETGSAIEKVAEDTIQNVLQDEIHATAENEGAEELTVSVDAGWQKRGSGRSFDSLSGNPNGIEKALDALWQHPFGNHEFCSDSWCPHINDPQQRYSSLPYGKPLKDSQLQDSLHMLCNQWKQNSYKLSRLGSTQPNESFNRESQSRKRKAIAKSKEAKRRRLELKARRSQSTASKEIQEGSTYKPGIGLAPHHSISTAEIPGPNVKPQMETVVVEDHAIVLFDLETTGLARTSHIIQLAAVHGEDKFSAYVTPKRPITPSASEITGLVVRNGKLYHLQKEVNAISLIAALDSFLKFLEKYNSGVILVGHNIKSFDCPVLFRALESCSLLSKFSSKVNGFLDTKLLFRISHPNLTSYSQQSLVARLLGCTYGAHDALEDILALQKLVDKVDLSDGKYKNATFSICYALNALLYQKEVDKHFPSLQILVEKKVLSLCMAKKIAGSALNFDSLKLAHSRDDNGIRVLFTEVCSNGSVRIANVELFWSYIKERIVPVLGEMSLGNATAPGLVSEYFLLGKYRIRQVRIQEDSCDYPEWVRRKTMTFSMNCSGEYWIGNEDSGDYNMSWREPLTYKPKRLSDTWSHRSSWSLKTIPYEGTLATYSGGGYTVLLDGNVSQSLSMIQDLQDSSWIDHRTRAVFVEFTTYNANIKLFCVVMIPFEFSNLGVIYPSYQIFSTKNFTYSSPLEVFTALCEILFVIFALAFFYFEIKRFYYGGRAKYFSDPWSYVEIIQIIMSFSIVGLYLKKIVSVSAKLTDLHITEEFVSFYTSIFWDVTLNYILAFFVALVILKFFKYLKFNVRMYFMSQTLSIAKKNLLGFSLMVVIIVVAFAHFAVFTFGPIVKGFSNMGQSLITLFQLALGDSDFYPIQQANRYMGPAFFFLYIFLVQWTVLVMFMAILNLAIKEAKNNMAQMKNDLEVVDYIYNRIHQILPKCH</sequence>
<dbReference type="InterPro" id="IPR003915">
    <property type="entry name" value="PKD_2"/>
</dbReference>
<accession>A0A8W8HNY7</accession>
<reference evidence="17" key="1">
    <citation type="submission" date="2022-08" db="UniProtKB">
        <authorList>
            <consortium name="EnsemblMetazoa"/>
        </authorList>
    </citation>
    <scope>IDENTIFICATION</scope>
    <source>
        <strain evidence="17">05x7-T-G4-1.051#20</strain>
    </source>
</reference>
<dbReference type="InterPro" id="IPR057244">
    <property type="entry name" value="GAIN_B"/>
</dbReference>
<feature type="transmembrane region" description="Helical" evidence="12">
    <location>
        <begin position="1497"/>
        <end position="1520"/>
    </location>
</feature>
<dbReference type="PANTHER" id="PTHR10877:SF194">
    <property type="entry name" value="LOCATION OF VULVA DEFECTIVE 1"/>
    <property type="match status" value="1"/>
</dbReference>
<feature type="region of interest" description="Disordered" evidence="11">
    <location>
        <begin position="1667"/>
        <end position="1687"/>
    </location>
</feature>
<dbReference type="Proteomes" id="UP000005408">
    <property type="component" value="Unassembled WGS sequence"/>
</dbReference>
<evidence type="ECO:0000259" key="16">
    <source>
        <dbReference type="PROSITE" id="PS50221"/>
    </source>
</evidence>
<evidence type="ECO:0000256" key="9">
    <source>
        <dbReference type="PIRSR" id="PIRSR603915-2"/>
    </source>
</evidence>
<evidence type="ECO:0000256" key="11">
    <source>
        <dbReference type="SAM" id="MobiDB-lite"/>
    </source>
</evidence>
<dbReference type="InterPro" id="IPR013122">
    <property type="entry name" value="PKD1_2_channel"/>
</dbReference>
<dbReference type="Gene3D" id="1.10.287.70">
    <property type="match status" value="1"/>
</dbReference>
<feature type="transmembrane region" description="Helical" evidence="12">
    <location>
        <begin position="1575"/>
        <end position="1594"/>
    </location>
</feature>
<dbReference type="SMART" id="SM00282">
    <property type="entry name" value="LamG"/>
    <property type="match status" value="1"/>
</dbReference>
<evidence type="ECO:0000256" key="7">
    <source>
        <dbReference type="ARBA" id="ARBA00023157"/>
    </source>
</evidence>
<dbReference type="Pfam" id="PF25244">
    <property type="entry name" value="PML_C"/>
    <property type="match status" value="1"/>
</dbReference>
<comment type="caution">
    <text evidence="10">Lacks conserved residue(s) required for the propagation of feature annotation.</text>
</comment>
<evidence type="ECO:0000256" key="3">
    <source>
        <dbReference type="ARBA" id="ARBA00022692"/>
    </source>
</evidence>
<dbReference type="Pfam" id="PF01477">
    <property type="entry name" value="PLAT"/>
    <property type="match status" value="1"/>
</dbReference>
<dbReference type="GO" id="GO:0016020">
    <property type="term" value="C:membrane"/>
    <property type="evidence" value="ECO:0007669"/>
    <property type="project" value="UniProtKB-SubCell"/>
</dbReference>
<feature type="region of interest" description="Disordered" evidence="11">
    <location>
        <begin position="1955"/>
        <end position="2029"/>
    </location>
</feature>
<dbReference type="InterPro" id="IPR000203">
    <property type="entry name" value="GPS"/>
</dbReference>
<keyword evidence="8" id="KW-0325">Glycoprotein</keyword>
<evidence type="ECO:0000256" key="8">
    <source>
        <dbReference type="ARBA" id="ARBA00023180"/>
    </source>
</evidence>
<dbReference type="GO" id="GO:0005262">
    <property type="term" value="F:calcium channel activity"/>
    <property type="evidence" value="ECO:0007669"/>
    <property type="project" value="TreeGrafter"/>
</dbReference>
<dbReference type="SMART" id="SM00303">
    <property type="entry name" value="GPS"/>
    <property type="match status" value="1"/>
</dbReference>
<dbReference type="SUPFAM" id="SSF49899">
    <property type="entry name" value="Concanavalin A-like lectins/glucanases"/>
    <property type="match status" value="1"/>
</dbReference>
<evidence type="ECO:0008006" key="19">
    <source>
        <dbReference type="Google" id="ProtNLM"/>
    </source>
</evidence>
<feature type="transmembrane region" description="Helical" evidence="12">
    <location>
        <begin position="2597"/>
        <end position="2617"/>
    </location>
</feature>
<dbReference type="Pfam" id="PF20519">
    <property type="entry name" value="Polycystin_dom"/>
    <property type="match status" value="1"/>
</dbReference>
<dbReference type="SUPFAM" id="SSF53098">
    <property type="entry name" value="Ribonuclease H-like"/>
    <property type="match status" value="1"/>
</dbReference>
<dbReference type="GO" id="GO:0050982">
    <property type="term" value="P:detection of mechanical stimulus"/>
    <property type="evidence" value="ECO:0007669"/>
    <property type="project" value="TreeGrafter"/>
</dbReference>
<dbReference type="InterPro" id="IPR049012">
    <property type="entry name" value="Mutator_transp_dom"/>
</dbReference>
<evidence type="ECO:0000313" key="17">
    <source>
        <dbReference type="EnsemblMetazoa" id="G10405.7:cds"/>
    </source>
</evidence>
<dbReference type="CDD" id="cd06127">
    <property type="entry name" value="DEDDh"/>
    <property type="match status" value="1"/>
</dbReference>
<dbReference type="SMART" id="SM00479">
    <property type="entry name" value="EXOIII"/>
    <property type="match status" value="1"/>
</dbReference>
<dbReference type="PRINTS" id="PR01433">
    <property type="entry name" value="POLYCYSTIN2"/>
</dbReference>
<feature type="compositionally biased region" description="Polar residues" evidence="11">
    <location>
        <begin position="1996"/>
        <end position="2007"/>
    </location>
</feature>
<evidence type="ECO:0000256" key="1">
    <source>
        <dbReference type="ARBA" id="ARBA00004141"/>
    </source>
</evidence>
<dbReference type="InterPro" id="IPR001024">
    <property type="entry name" value="PLAT/LH2_dom"/>
</dbReference>
<dbReference type="PROSITE" id="PS50221">
    <property type="entry name" value="GAIN_B"/>
    <property type="match status" value="1"/>
</dbReference>
<dbReference type="Pfam" id="PF02210">
    <property type="entry name" value="Laminin_G_2"/>
    <property type="match status" value="1"/>
</dbReference>
<dbReference type="GO" id="GO:0003676">
    <property type="term" value="F:nucleic acid binding"/>
    <property type="evidence" value="ECO:0007669"/>
    <property type="project" value="InterPro"/>
</dbReference>
<dbReference type="InterPro" id="IPR002859">
    <property type="entry name" value="PKD/REJ-like"/>
</dbReference>
<evidence type="ECO:0000256" key="4">
    <source>
        <dbReference type="ARBA" id="ARBA00022729"/>
    </source>
</evidence>
<dbReference type="Gene3D" id="2.60.60.20">
    <property type="entry name" value="PLAT/LH2 domain"/>
    <property type="match status" value="1"/>
</dbReference>
<feature type="transmembrane region" description="Helical" evidence="12">
    <location>
        <begin position="2701"/>
        <end position="2724"/>
    </location>
</feature>
<evidence type="ECO:0000256" key="2">
    <source>
        <dbReference type="ARBA" id="ARBA00007200"/>
    </source>
</evidence>
<feature type="disulfide bond" evidence="9">
    <location>
        <begin position="2355"/>
        <end position="2372"/>
    </location>
</feature>
<keyword evidence="4 13" id="KW-0732">Signal</keyword>
<feature type="domain" description="GAIN-B" evidence="16">
    <location>
        <begin position="965"/>
        <end position="1107"/>
    </location>
</feature>
<feature type="transmembrane region" description="Helical" evidence="12">
    <location>
        <begin position="1374"/>
        <end position="1396"/>
    </location>
</feature>
<dbReference type="Gene3D" id="3.30.420.10">
    <property type="entry name" value="Ribonuclease H-like superfamily/Ribonuclease H"/>
    <property type="match status" value="1"/>
</dbReference>
<dbReference type="GO" id="GO:0005509">
    <property type="term" value="F:calcium ion binding"/>
    <property type="evidence" value="ECO:0007669"/>
    <property type="project" value="InterPro"/>
</dbReference>
<dbReference type="Pfam" id="PF01825">
    <property type="entry name" value="GPS"/>
    <property type="match status" value="1"/>
</dbReference>
<organism evidence="17 18">
    <name type="scientific">Magallana gigas</name>
    <name type="common">Pacific oyster</name>
    <name type="synonym">Crassostrea gigas</name>
    <dbReference type="NCBI Taxonomy" id="29159"/>
    <lineage>
        <taxon>Eukaryota</taxon>
        <taxon>Metazoa</taxon>
        <taxon>Spiralia</taxon>
        <taxon>Lophotrochozoa</taxon>
        <taxon>Mollusca</taxon>
        <taxon>Bivalvia</taxon>
        <taxon>Autobranchia</taxon>
        <taxon>Pteriomorphia</taxon>
        <taxon>Ostreida</taxon>
        <taxon>Ostreoidea</taxon>
        <taxon>Ostreidae</taxon>
        <taxon>Magallana</taxon>
    </lineage>
</organism>
<dbReference type="InterPro" id="IPR036392">
    <property type="entry name" value="PLAT/LH2_dom_sf"/>
</dbReference>
<dbReference type="InterPro" id="IPR012337">
    <property type="entry name" value="RNaseH-like_sf"/>
</dbReference>
<dbReference type="Pfam" id="PF00929">
    <property type="entry name" value="RNase_T"/>
    <property type="match status" value="1"/>
</dbReference>
<feature type="domain" description="Laminin G" evidence="14">
    <location>
        <begin position="22"/>
        <end position="221"/>
    </location>
</feature>
<dbReference type="InterPro" id="IPR013520">
    <property type="entry name" value="Ribonucl_H"/>
</dbReference>
<dbReference type="CDD" id="cd00110">
    <property type="entry name" value="LamG"/>
    <property type="match status" value="1"/>
</dbReference>
<evidence type="ECO:0000256" key="6">
    <source>
        <dbReference type="ARBA" id="ARBA00023136"/>
    </source>
</evidence>
<feature type="domain" description="PLAT" evidence="15">
    <location>
        <begin position="1167"/>
        <end position="1286"/>
    </location>
</feature>
<feature type="compositionally biased region" description="Basic residues" evidence="11">
    <location>
        <begin position="1972"/>
        <end position="1988"/>
    </location>
</feature>
<comment type="subcellular location">
    <subcellularLocation>
        <location evidence="1">Membrane</location>
        <topology evidence="1">Multi-pass membrane protein</topology>
    </subcellularLocation>
</comment>
<dbReference type="PROSITE" id="PS50025">
    <property type="entry name" value="LAM_G_DOMAIN"/>
    <property type="match status" value="1"/>
</dbReference>
<protein>
    <recommendedName>
        <fullName evidence="19">Polycystic kidney disease protein 1-like 2</fullName>
    </recommendedName>
</protein>
<feature type="compositionally biased region" description="Polar residues" evidence="11">
    <location>
        <begin position="1955"/>
        <end position="1964"/>
    </location>
</feature>
<feature type="transmembrane region" description="Helical" evidence="12">
    <location>
        <begin position="1451"/>
        <end position="1477"/>
    </location>
</feature>
<dbReference type="SMART" id="SM00308">
    <property type="entry name" value="LH2"/>
    <property type="match status" value="1"/>
</dbReference>
<keyword evidence="7" id="KW-1015">Disulfide bond</keyword>
<feature type="transmembrane region" description="Helical" evidence="12">
    <location>
        <begin position="2549"/>
        <end position="2566"/>
    </location>
</feature>
<dbReference type="InterPro" id="IPR001791">
    <property type="entry name" value="Laminin_G"/>
</dbReference>
<keyword evidence="3 12" id="KW-0812">Transmembrane</keyword>